<feature type="domain" description="Homeobox" evidence="3">
    <location>
        <begin position="103"/>
        <end position="148"/>
    </location>
</feature>
<dbReference type="GO" id="GO:1990837">
    <property type="term" value="F:sequence-specific double-stranded DNA binding"/>
    <property type="evidence" value="ECO:0007669"/>
    <property type="project" value="TreeGrafter"/>
</dbReference>
<name>A0A177B6W8_9BILA</name>
<evidence type="ECO:0000256" key="2">
    <source>
        <dbReference type="RuleBase" id="RU000682"/>
    </source>
</evidence>
<dbReference type="EMBL" id="LWCA01000195">
    <property type="protein sequence ID" value="OAF70037.1"/>
    <property type="molecule type" value="Genomic_DNA"/>
</dbReference>
<dbReference type="AlphaFoldDB" id="A0A177B6W8"/>
<keyword evidence="1 2" id="KW-0371">Homeobox</keyword>
<dbReference type="InterPro" id="IPR009057">
    <property type="entry name" value="Homeodomain-like_sf"/>
</dbReference>
<keyword evidence="1 2" id="KW-0539">Nucleus</keyword>
<dbReference type="PANTHER" id="PTHR24335">
    <property type="entry name" value="MOTOR NEURON AND PANCREAS HOMEOBOX PROTEIN"/>
    <property type="match status" value="1"/>
</dbReference>
<keyword evidence="5" id="KW-1185">Reference proteome</keyword>
<dbReference type="GO" id="GO:0005634">
    <property type="term" value="C:nucleus"/>
    <property type="evidence" value="ECO:0007669"/>
    <property type="project" value="UniProtKB-SubCell"/>
</dbReference>
<dbReference type="InterPro" id="IPR042768">
    <property type="entry name" value="MNX1/Ceh-12"/>
</dbReference>
<evidence type="ECO:0000313" key="5">
    <source>
        <dbReference type="Proteomes" id="UP000078046"/>
    </source>
</evidence>
<dbReference type="PANTHER" id="PTHR24335:SF4">
    <property type="entry name" value="EXTRA-EXTRA"/>
    <property type="match status" value="1"/>
</dbReference>
<dbReference type="GO" id="GO:0007417">
    <property type="term" value="P:central nervous system development"/>
    <property type="evidence" value="ECO:0007669"/>
    <property type="project" value="TreeGrafter"/>
</dbReference>
<sequence>MKDFTINSILSISNENIKITASNIPCNQENDYSNNSKFPHQLTYKPYFYLNQETFIKKNYGQYGMFLYLENLIHTNTPEKISPNDKNNKLLLQGKYHEDMYINIQRRPRTAFTSQQLIELEKHFIESNYLSRPRRYAVATNLRLTETQDPVLIIEDTVDSLDPVGGHTN</sequence>
<dbReference type="PROSITE" id="PS50071">
    <property type="entry name" value="HOMEOBOX_2"/>
    <property type="match status" value="1"/>
</dbReference>
<proteinExistence type="predicted"/>
<dbReference type="InterPro" id="IPR001356">
    <property type="entry name" value="HD"/>
</dbReference>
<dbReference type="OrthoDB" id="6159439at2759"/>
<evidence type="ECO:0000259" key="3">
    <source>
        <dbReference type="PROSITE" id="PS50071"/>
    </source>
</evidence>
<dbReference type="Pfam" id="PF00046">
    <property type="entry name" value="Homeodomain"/>
    <property type="match status" value="1"/>
</dbReference>
<comment type="caution">
    <text evidence="4">The sequence shown here is derived from an EMBL/GenBank/DDBJ whole genome shotgun (WGS) entry which is preliminary data.</text>
</comment>
<accession>A0A177B6W8</accession>
<feature type="DNA-binding region" description="Homeobox" evidence="1">
    <location>
        <begin position="105"/>
        <end position="149"/>
    </location>
</feature>
<evidence type="ECO:0000256" key="1">
    <source>
        <dbReference type="PROSITE-ProRule" id="PRU00108"/>
    </source>
</evidence>
<dbReference type="Gene3D" id="1.10.10.60">
    <property type="entry name" value="Homeodomain-like"/>
    <property type="match status" value="1"/>
</dbReference>
<gene>
    <name evidence="4" type="ORF">A3Q56_02213</name>
</gene>
<dbReference type="SMART" id="SM00389">
    <property type="entry name" value="HOX"/>
    <property type="match status" value="1"/>
</dbReference>
<dbReference type="CDD" id="cd00086">
    <property type="entry name" value="homeodomain"/>
    <property type="match status" value="1"/>
</dbReference>
<dbReference type="SUPFAM" id="SSF46689">
    <property type="entry name" value="Homeodomain-like"/>
    <property type="match status" value="1"/>
</dbReference>
<dbReference type="GO" id="GO:0048812">
    <property type="term" value="P:neuron projection morphogenesis"/>
    <property type="evidence" value="ECO:0007669"/>
    <property type="project" value="TreeGrafter"/>
</dbReference>
<protein>
    <recommendedName>
        <fullName evidence="3">Homeobox domain-containing protein</fullName>
    </recommendedName>
</protein>
<comment type="subcellular location">
    <subcellularLocation>
        <location evidence="1 2">Nucleus</location>
    </subcellularLocation>
</comment>
<reference evidence="4 5" key="1">
    <citation type="submission" date="2016-04" db="EMBL/GenBank/DDBJ databases">
        <title>The genome of Intoshia linei affirms orthonectids as highly simplified spiralians.</title>
        <authorList>
            <person name="Mikhailov K.V."/>
            <person name="Slusarev G.S."/>
            <person name="Nikitin M.A."/>
            <person name="Logacheva M.D."/>
            <person name="Penin A."/>
            <person name="Aleoshin V."/>
            <person name="Panchin Y.V."/>
        </authorList>
    </citation>
    <scope>NUCLEOTIDE SEQUENCE [LARGE SCALE GENOMIC DNA]</scope>
    <source>
        <strain evidence="4">Intl2013</strain>
        <tissue evidence="4">Whole animal</tissue>
    </source>
</reference>
<evidence type="ECO:0000313" key="4">
    <source>
        <dbReference type="EMBL" id="OAF70037.1"/>
    </source>
</evidence>
<keyword evidence="1 2" id="KW-0238">DNA-binding</keyword>
<organism evidence="4 5">
    <name type="scientific">Intoshia linei</name>
    <dbReference type="NCBI Taxonomy" id="1819745"/>
    <lineage>
        <taxon>Eukaryota</taxon>
        <taxon>Metazoa</taxon>
        <taxon>Spiralia</taxon>
        <taxon>Lophotrochozoa</taxon>
        <taxon>Mesozoa</taxon>
        <taxon>Orthonectida</taxon>
        <taxon>Rhopaluridae</taxon>
        <taxon>Intoshia</taxon>
    </lineage>
</organism>
<dbReference type="Proteomes" id="UP000078046">
    <property type="component" value="Unassembled WGS sequence"/>
</dbReference>